<reference evidence="5 6" key="1">
    <citation type="submission" date="2019-03" db="EMBL/GenBank/DDBJ databases">
        <title>Genomic Encyclopedia of Type Strains, Phase IV (KMG-IV): sequencing the most valuable type-strain genomes for metagenomic binning, comparative biology and taxonomic classification.</title>
        <authorList>
            <person name="Goeker M."/>
        </authorList>
    </citation>
    <scope>NUCLEOTIDE SEQUENCE [LARGE SCALE GENOMIC DNA]</scope>
    <source>
        <strain evidence="5 6">DSM 28559</strain>
    </source>
</reference>
<keyword evidence="4" id="KW-0812">Transmembrane</keyword>
<keyword evidence="6" id="KW-1185">Reference proteome</keyword>
<dbReference type="PANTHER" id="PTHR43630">
    <property type="entry name" value="POLY-BETA-1,6-N-ACETYL-D-GLUCOSAMINE SYNTHASE"/>
    <property type="match status" value="1"/>
</dbReference>
<feature type="transmembrane region" description="Helical" evidence="4">
    <location>
        <begin position="304"/>
        <end position="324"/>
    </location>
</feature>
<keyword evidence="4" id="KW-1133">Transmembrane helix</keyword>
<keyword evidence="2" id="KW-0328">Glycosyltransferase</keyword>
<sequence>MGNTLDIIIVCILRIFVLLYLYQTLYLLVGLFCKPKRFVAENFHRYAVLISARNERAVIANLIESIKNQDYASELVDIFVVADNCTDDTAVVARQAGAIVFERYDEQQKGKGYALNYLLGMIKQQYGPDYYEGYFVFDADNILEKDYISQMNTVFDNGYSLVTSYRNSKNYSDNWITSGYGLWFLREARYLNNARMILGASCVVSGTGFLVHKDIIKRNGGWNCFLLTEDIQFSTENIIRGDKIGYCADAMFYDEQPVRFIDSWNQRLRWSKGFYQVFFRYGRDLIKKIFIEFKFSCYDMFMTLLPGLLVTVLIILACLGVVVAEDTSSKILMDSLTSLALYSVVASYVSFFVMGLITTLTEWKNIYCNTRKKVFYLFTFPIFMFTYLPISIVALFAKIHWKPIPHSVAVTANQIKGQ</sequence>
<dbReference type="RefSeq" id="WP_243115479.1">
    <property type="nucleotide sequence ID" value="NZ_JANKAQ010000004.1"/>
</dbReference>
<dbReference type="GO" id="GO:0016757">
    <property type="term" value="F:glycosyltransferase activity"/>
    <property type="evidence" value="ECO:0007669"/>
    <property type="project" value="UniProtKB-KW"/>
</dbReference>
<dbReference type="Proteomes" id="UP000295711">
    <property type="component" value="Unassembled WGS sequence"/>
</dbReference>
<feature type="transmembrane region" description="Helical" evidence="4">
    <location>
        <begin position="339"/>
        <end position="363"/>
    </location>
</feature>
<dbReference type="AlphaFoldDB" id="A0A4R2LII6"/>
<feature type="transmembrane region" description="Helical" evidence="4">
    <location>
        <begin position="6"/>
        <end position="29"/>
    </location>
</feature>
<dbReference type="Pfam" id="PF13641">
    <property type="entry name" value="Glyco_tranf_2_3"/>
    <property type="match status" value="1"/>
</dbReference>
<evidence type="ECO:0000256" key="3">
    <source>
        <dbReference type="ARBA" id="ARBA00022679"/>
    </source>
</evidence>
<comment type="similarity">
    <text evidence="1">Belongs to the glycosyltransferase 2 family.</text>
</comment>
<evidence type="ECO:0000256" key="2">
    <source>
        <dbReference type="ARBA" id="ARBA00022676"/>
    </source>
</evidence>
<evidence type="ECO:0000313" key="5">
    <source>
        <dbReference type="EMBL" id="TCO85067.1"/>
    </source>
</evidence>
<name>A0A4R2LII6_9FIRM</name>
<dbReference type="Gene3D" id="3.90.550.10">
    <property type="entry name" value="Spore Coat Polysaccharide Biosynthesis Protein SpsA, Chain A"/>
    <property type="match status" value="1"/>
</dbReference>
<proteinExistence type="inferred from homology"/>
<keyword evidence="3 5" id="KW-0808">Transferase</keyword>
<organism evidence="5 6">
    <name type="scientific">Frisingicoccus caecimuris</name>
    <dbReference type="NCBI Taxonomy" id="1796636"/>
    <lineage>
        <taxon>Bacteria</taxon>
        <taxon>Bacillati</taxon>
        <taxon>Bacillota</taxon>
        <taxon>Clostridia</taxon>
        <taxon>Lachnospirales</taxon>
        <taxon>Lachnospiraceae</taxon>
        <taxon>Frisingicoccus</taxon>
    </lineage>
</organism>
<evidence type="ECO:0000256" key="1">
    <source>
        <dbReference type="ARBA" id="ARBA00006739"/>
    </source>
</evidence>
<accession>A0A4R2LII6</accession>
<dbReference type="InterPro" id="IPR029044">
    <property type="entry name" value="Nucleotide-diphossugar_trans"/>
</dbReference>
<dbReference type="SUPFAM" id="SSF53448">
    <property type="entry name" value="Nucleotide-diphospho-sugar transferases"/>
    <property type="match status" value="1"/>
</dbReference>
<comment type="caution">
    <text evidence="5">The sequence shown here is derived from an EMBL/GenBank/DDBJ whole genome shotgun (WGS) entry which is preliminary data.</text>
</comment>
<dbReference type="CDD" id="cd06438">
    <property type="entry name" value="EpsO_like"/>
    <property type="match status" value="1"/>
</dbReference>
<keyword evidence="4" id="KW-0472">Membrane</keyword>
<protein>
    <submittedName>
        <fullName evidence="5">Cellulose synthase/poly-beta-1,6-N-acetylglucosamine synthase-like glycosyltransferase</fullName>
    </submittedName>
</protein>
<evidence type="ECO:0000256" key="4">
    <source>
        <dbReference type="SAM" id="Phobius"/>
    </source>
</evidence>
<dbReference type="EMBL" id="SLXA01000004">
    <property type="protein sequence ID" value="TCO85067.1"/>
    <property type="molecule type" value="Genomic_DNA"/>
</dbReference>
<evidence type="ECO:0000313" key="6">
    <source>
        <dbReference type="Proteomes" id="UP000295711"/>
    </source>
</evidence>
<gene>
    <name evidence="5" type="ORF">EV212_104122</name>
</gene>
<dbReference type="PANTHER" id="PTHR43630:SF1">
    <property type="entry name" value="POLY-BETA-1,6-N-ACETYL-D-GLUCOSAMINE SYNTHASE"/>
    <property type="match status" value="1"/>
</dbReference>
<feature type="transmembrane region" description="Helical" evidence="4">
    <location>
        <begin position="375"/>
        <end position="397"/>
    </location>
</feature>